<dbReference type="Proteomes" id="UP001375743">
    <property type="component" value="Unassembled WGS sequence"/>
</dbReference>
<feature type="signal peptide" evidence="1">
    <location>
        <begin position="1"/>
        <end position="25"/>
    </location>
</feature>
<evidence type="ECO:0000256" key="1">
    <source>
        <dbReference type="SAM" id="SignalP"/>
    </source>
</evidence>
<evidence type="ECO:0000313" key="3">
    <source>
        <dbReference type="Proteomes" id="UP001375743"/>
    </source>
</evidence>
<reference evidence="2 3" key="1">
    <citation type="submission" date="2024-01" db="EMBL/GenBank/DDBJ databases">
        <title>Multi-omics insights into the function and evolution of sodium benzoate biodegradation pathways in Benzoatithermus flavus gen. nov., sp. nov. from hot spring.</title>
        <authorList>
            <person name="Hu C.-J."/>
            <person name="Li W.-J."/>
        </authorList>
    </citation>
    <scope>NUCLEOTIDE SEQUENCE [LARGE SCALE GENOMIC DNA]</scope>
    <source>
        <strain evidence="2 3">SYSU G07066</strain>
    </source>
</reference>
<proteinExistence type="predicted"/>
<accession>A0ABU8XQ95</accession>
<dbReference type="RefSeq" id="WP_418158936.1">
    <property type="nucleotide sequence ID" value="NZ_JBBLZC010000006.1"/>
</dbReference>
<feature type="chain" id="PRO_5046828065" description="DUF3108 domain-containing protein" evidence="1">
    <location>
        <begin position="26"/>
        <end position="222"/>
    </location>
</feature>
<organism evidence="2 3">
    <name type="scientific">Benzoatithermus flavus</name>
    <dbReference type="NCBI Taxonomy" id="3108223"/>
    <lineage>
        <taxon>Bacteria</taxon>
        <taxon>Pseudomonadati</taxon>
        <taxon>Pseudomonadota</taxon>
        <taxon>Alphaproteobacteria</taxon>
        <taxon>Geminicoccales</taxon>
        <taxon>Geminicoccaceae</taxon>
        <taxon>Benzoatithermus</taxon>
    </lineage>
</organism>
<evidence type="ECO:0008006" key="4">
    <source>
        <dbReference type="Google" id="ProtNLM"/>
    </source>
</evidence>
<protein>
    <recommendedName>
        <fullName evidence="4">DUF3108 domain-containing protein</fullName>
    </recommendedName>
</protein>
<comment type="caution">
    <text evidence="2">The sequence shown here is derived from an EMBL/GenBank/DDBJ whole genome shotgun (WGS) entry which is preliminary data.</text>
</comment>
<keyword evidence="3" id="KW-1185">Reference proteome</keyword>
<gene>
    <name evidence="2" type="ORF">U1T56_07995</name>
</gene>
<sequence>MRRLPFPAAAAALVLLLASAAPLAAAETVAHRVFEAGLLADVAKPTVLRYRFELQGKAIDPPYRSHVDMDVREVGTDGEKKVFFDMFEGANRRQFGPMAAREQNPLVIVFLQRDVNQMGNLTGGSAFYFQQQIRKAFNDPAEVEAVEVSVDDRKLPATRLVIRPFRNDPQIERFPRFKDKAYEFVVAEGVPGGLYRIASRTPDPGDGHLILEESMTFEEVVP</sequence>
<dbReference type="EMBL" id="JBBLZC010000006">
    <property type="protein sequence ID" value="MEK0083089.1"/>
    <property type="molecule type" value="Genomic_DNA"/>
</dbReference>
<keyword evidence="1" id="KW-0732">Signal</keyword>
<name>A0ABU8XQ95_9PROT</name>
<evidence type="ECO:0000313" key="2">
    <source>
        <dbReference type="EMBL" id="MEK0083089.1"/>
    </source>
</evidence>